<keyword evidence="1" id="KW-0805">Transcription regulation</keyword>
<evidence type="ECO:0000256" key="2">
    <source>
        <dbReference type="ARBA" id="ARBA00023125"/>
    </source>
</evidence>
<dbReference type="InterPro" id="IPR010499">
    <property type="entry name" value="AraC_E-bd"/>
</dbReference>
<reference evidence="5" key="2">
    <citation type="submission" date="2013-06" db="EMBL/GenBank/DDBJ databases">
        <title>Draft genome sequence of Clostridium hylemonae (DSM 15053).</title>
        <authorList>
            <person name="Sudarsanam P."/>
            <person name="Ley R."/>
            <person name="Guruge J."/>
            <person name="Turnbaugh P.J."/>
            <person name="Mahowald M."/>
            <person name="Liep D."/>
            <person name="Gordon J."/>
        </authorList>
    </citation>
    <scope>NUCLEOTIDE SEQUENCE</scope>
    <source>
        <strain evidence="5">DSM 15053</strain>
    </source>
</reference>
<protein>
    <submittedName>
        <fullName evidence="5">Transcriptional regulator, effector binding domain protein</fullName>
    </submittedName>
</protein>
<dbReference type="InterPro" id="IPR029442">
    <property type="entry name" value="GyrI-like"/>
</dbReference>
<dbReference type="InterPro" id="IPR050908">
    <property type="entry name" value="SmbC-like"/>
</dbReference>
<dbReference type="Gene3D" id="3.20.80.10">
    <property type="entry name" value="Regulatory factor, effector binding domain"/>
    <property type="match status" value="1"/>
</dbReference>
<gene>
    <name evidence="5" type="ORF">CLOHYLEM_04109</name>
</gene>
<dbReference type="PROSITE" id="PS01124">
    <property type="entry name" value="HTH_ARAC_FAMILY_2"/>
    <property type="match status" value="1"/>
</dbReference>
<dbReference type="EMBL" id="ABYI02000005">
    <property type="protein sequence ID" value="EEG75751.1"/>
    <property type="molecule type" value="Genomic_DNA"/>
</dbReference>
<dbReference type="Pfam" id="PF06445">
    <property type="entry name" value="GyrI-like"/>
    <property type="match status" value="1"/>
</dbReference>
<keyword evidence="2" id="KW-0238">DNA-binding</keyword>
<dbReference type="GO" id="GO:0043565">
    <property type="term" value="F:sequence-specific DNA binding"/>
    <property type="evidence" value="ECO:0007669"/>
    <property type="project" value="InterPro"/>
</dbReference>
<dbReference type="Pfam" id="PF12833">
    <property type="entry name" value="HTH_18"/>
    <property type="match status" value="1"/>
</dbReference>
<dbReference type="InterPro" id="IPR009057">
    <property type="entry name" value="Homeodomain-like_sf"/>
</dbReference>
<evidence type="ECO:0000313" key="6">
    <source>
        <dbReference type="Proteomes" id="UP000004893"/>
    </source>
</evidence>
<dbReference type="InterPro" id="IPR018060">
    <property type="entry name" value="HTH_AraC"/>
</dbReference>
<sequence>MKQYSPLERALEYIEEHLNDNIGLNEVSKETGYSYYYMTRLFTSVLGESVGRYINRRKLYNASRKLIDTDERVLDIAVDCGFASSEAFSRAFKSEFGSSPAEYRKAGADLVVNAKRELVPEDVYHIAHNISRSPEIIMTDETKVAGVRGTTSLSDNRIPEIWKQFLLFPKELFDGADVGYGICETKRAVYTRDGDVLFTVMAAGAVDTFESLPRTLDRKILSAGKYAVFTHRGTFANLHRTYRYIFGTWLKTAGEELDDREDFEMYQRKIVSYDDPDNEVKIFIPIK</sequence>
<dbReference type="InterPro" id="IPR011256">
    <property type="entry name" value="Reg_factor_effector_dom_sf"/>
</dbReference>
<dbReference type="SMART" id="SM00871">
    <property type="entry name" value="AraC_E_bind"/>
    <property type="match status" value="1"/>
</dbReference>
<dbReference type="PANTHER" id="PTHR40055">
    <property type="entry name" value="TRANSCRIPTIONAL REGULATOR YGIV-RELATED"/>
    <property type="match status" value="1"/>
</dbReference>
<feature type="domain" description="HTH araC/xylS-type" evidence="4">
    <location>
        <begin position="8"/>
        <end position="106"/>
    </location>
</feature>
<dbReference type="PANTHER" id="PTHR40055:SF1">
    <property type="entry name" value="TRANSCRIPTIONAL REGULATOR YGIV-RELATED"/>
    <property type="match status" value="1"/>
</dbReference>
<evidence type="ECO:0000313" key="5">
    <source>
        <dbReference type="EMBL" id="EEG75751.1"/>
    </source>
</evidence>
<name>C0BWE8_9FIRM</name>
<reference evidence="5" key="1">
    <citation type="submission" date="2009-02" db="EMBL/GenBank/DDBJ databases">
        <authorList>
            <person name="Fulton L."/>
            <person name="Clifton S."/>
            <person name="Fulton B."/>
            <person name="Xu J."/>
            <person name="Minx P."/>
            <person name="Pepin K.H."/>
            <person name="Johnson M."/>
            <person name="Bhonagiri V."/>
            <person name="Nash W.E."/>
            <person name="Mardis E.R."/>
            <person name="Wilson R.K."/>
        </authorList>
    </citation>
    <scope>NUCLEOTIDE SEQUENCE [LARGE SCALE GENOMIC DNA]</scope>
    <source>
        <strain evidence="5">DSM 15053</strain>
    </source>
</reference>
<dbReference type="HOGENOM" id="CLU_000445_81_1_9"/>
<dbReference type="AlphaFoldDB" id="C0BWE8"/>
<comment type="caution">
    <text evidence="5">The sequence shown here is derived from an EMBL/GenBank/DDBJ whole genome shotgun (WGS) entry which is preliminary data.</text>
</comment>
<dbReference type="eggNOG" id="COG2207">
    <property type="taxonomic scope" value="Bacteria"/>
</dbReference>
<keyword evidence="3" id="KW-0804">Transcription</keyword>
<accession>C0BWE8</accession>
<dbReference type="OrthoDB" id="9782503at2"/>
<evidence type="ECO:0000256" key="1">
    <source>
        <dbReference type="ARBA" id="ARBA00023015"/>
    </source>
</evidence>
<dbReference type="InterPro" id="IPR020449">
    <property type="entry name" value="Tscrpt_reg_AraC-type_HTH"/>
</dbReference>
<dbReference type="SUPFAM" id="SSF46689">
    <property type="entry name" value="Homeodomain-like"/>
    <property type="match status" value="2"/>
</dbReference>
<keyword evidence="6" id="KW-1185">Reference proteome</keyword>
<dbReference type="STRING" id="553973.CLOHYLEM_04109"/>
<proteinExistence type="predicted"/>
<dbReference type="RefSeq" id="WP_006441439.1">
    <property type="nucleotide sequence ID" value="NZ_CP036524.1"/>
</dbReference>
<evidence type="ECO:0000256" key="3">
    <source>
        <dbReference type="ARBA" id="ARBA00023163"/>
    </source>
</evidence>
<dbReference type="PRINTS" id="PR00032">
    <property type="entry name" value="HTHARAC"/>
</dbReference>
<dbReference type="InterPro" id="IPR018062">
    <property type="entry name" value="HTH_AraC-typ_CS"/>
</dbReference>
<organism evidence="5 6">
    <name type="scientific">[Clostridium] hylemonae DSM 15053</name>
    <dbReference type="NCBI Taxonomy" id="553973"/>
    <lineage>
        <taxon>Bacteria</taxon>
        <taxon>Bacillati</taxon>
        <taxon>Bacillota</taxon>
        <taxon>Clostridia</taxon>
        <taxon>Lachnospirales</taxon>
        <taxon>Lachnospiraceae</taxon>
    </lineage>
</organism>
<dbReference type="eggNOG" id="COG3708">
    <property type="taxonomic scope" value="Bacteria"/>
</dbReference>
<dbReference type="PROSITE" id="PS00041">
    <property type="entry name" value="HTH_ARAC_FAMILY_1"/>
    <property type="match status" value="1"/>
</dbReference>
<evidence type="ECO:0000259" key="4">
    <source>
        <dbReference type="PROSITE" id="PS01124"/>
    </source>
</evidence>
<dbReference type="SMART" id="SM00342">
    <property type="entry name" value="HTH_ARAC"/>
    <property type="match status" value="1"/>
</dbReference>
<dbReference type="Proteomes" id="UP000004893">
    <property type="component" value="Unassembled WGS sequence"/>
</dbReference>
<dbReference type="SUPFAM" id="SSF55136">
    <property type="entry name" value="Probable bacterial effector-binding domain"/>
    <property type="match status" value="1"/>
</dbReference>
<dbReference type="Gene3D" id="1.10.10.60">
    <property type="entry name" value="Homeodomain-like"/>
    <property type="match status" value="2"/>
</dbReference>
<dbReference type="GO" id="GO:0003700">
    <property type="term" value="F:DNA-binding transcription factor activity"/>
    <property type="evidence" value="ECO:0007669"/>
    <property type="project" value="InterPro"/>
</dbReference>